<organism evidence="2 3">
    <name type="scientific">Malassezia nana</name>
    <dbReference type="NCBI Taxonomy" id="180528"/>
    <lineage>
        <taxon>Eukaryota</taxon>
        <taxon>Fungi</taxon>
        <taxon>Dikarya</taxon>
        <taxon>Basidiomycota</taxon>
        <taxon>Ustilaginomycotina</taxon>
        <taxon>Malasseziomycetes</taxon>
        <taxon>Malasseziales</taxon>
        <taxon>Malasseziaceae</taxon>
        <taxon>Malassezia</taxon>
    </lineage>
</organism>
<dbReference type="Proteomes" id="UP001213623">
    <property type="component" value="Chromosome 3"/>
</dbReference>
<evidence type="ECO:0000313" key="2">
    <source>
        <dbReference type="EMBL" id="WFD27161.1"/>
    </source>
</evidence>
<sequence length="166" mass="18759">MDHESVAPRGDGYREHAFSPQTDFLDHTVTNHARPLTSAIITVRLIKNFEYRAMKPLVLKDMNLTQLTARALIERCQAEVAAQPAFKAYRHAISTLDTLKIYTHAHGAKTTNLIINLDRPEWILDSSSDTPLAELGVENETELSLFERAAYDQFLAHPETRWDATG</sequence>
<dbReference type="AlphaFoldDB" id="A0AAF0ELS2"/>
<evidence type="ECO:0000313" key="3">
    <source>
        <dbReference type="Proteomes" id="UP001213623"/>
    </source>
</evidence>
<evidence type="ECO:0000256" key="1">
    <source>
        <dbReference type="ARBA" id="ARBA00007176"/>
    </source>
</evidence>
<dbReference type="Pfam" id="PF10209">
    <property type="entry name" value="DUF2340"/>
    <property type="match status" value="1"/>
</dbReference>
<dbReference type="PANTHER" id="PTHR18444">
    <property type="entry name" value="UPF0538 FAMILY MEMBER"/>
    <property type="match status" value="1"/>
</dbReference>
<proteinExistence type="inferred from homology"/>
<keyword evidence="3" id="KW-1185">Reference proteome</keyword>
<protein>
    <recommendedName>
        <fullName evidence="4">Altered inheritance rate of mitochondria protein 29</fullName>
    </recommendedName>
</protein>
<name>A0AAF0ELS2_9BASI</name>
<gene>
    <name evidence="2" type="ORF">MNAN1_002157</name>
</gene>
<comment type="similarity">
    <text evidence="1">Belongs to the UPF0538 family.</text>
</comment>
<dbReference type="InterPro" id="IPR018794">
    <property type="entry name" value="UPF0538"/>
</dbReference>
<dbReference type="PANTHER" id="PTHR18444:SF9">
    <property type="entry name" value="UPF0538 PROTEIN C2ORF76"/>
    <property type="match status" value="1"/>
</dbReference>
<reference evidence="2" key="1">
    <citation type="submission" date="2023-03" db="EMBL/GenBank/DDBJ databases">
        <title>Mating type loci evolution in Malassezia.</title>
        <authorList>
            <person name="Coelho M.A."/>
        </authorList>
    </citation>
    <scope>NUCLEOTIDE SEQUENCE</scope>
    <source>
        <strain evidence="2">CBS 9557</strain>
    </source>
</reference>
<dbReference type="EMBL" id="CP119894">
    <property type="protein sequence ID" value="WFD27161.1"/>
    <property type="molecule type" value="Genomic_DNA"/>
</dbReference>
<accession>A0AAF0ELS2</accession>
<evidence type="ECO:0008006" key="4">
    <source>
        <dbReference type="Google" id="ProtNLM"/>
    </source>
</evidence>